<gene>
    <name evidence="1" type="ORF">DB43_DP00250</name>
</gene>
<name>A0A0C1EF68_9BACT</name>
<reference evidence="1 2" key="1">
    <citation type="journal article" date="2014" name="Mol. Biol. Evol.">
        <title>Massive expansion of Ubiquitination-related gene families within the Chlamydiae.</title>
        <authorList>
            <person name="Domman D."/>
            <person name="Collingro A."/>
            <person name="Lagkouvardos I."/>
            <person name="Gehre L."/>
            <person name="Weinmaier T."/>
            <person name="Rattei T."/>
            <person name="Subtil A."/>
            <person name="Horn M."/>
        </authorList>
    </citation>
    <scope>NUCLEOTIDE SEQUENCE [LARGE SCALE GENOMIC DNA]</scope>
    <source>
        <strain evidence="1 2">OEW1</strain>
    </source>
</reference>
<dbReference type="AlphaFoldDB" id="A0A0C1EF68"/>
<dbReference type="EMBL" id="JSAM01000010">
    <property type="protein sequence ID" value="KIA78668.1"/>
    <property type="molecule type" value="Genomic_DNA"/>
</dbReference>
<organism evidence="1 2">
    <name type="scientific">Parachlamydia acanthamoebae</name>
    <dbReference type="NCBI Taxonomy" id="83552"/>
    <lineage>
        <taxon>Bacteria</taxon>
        <taxon>Pseudomonadati</taxon>
        <taxon>Chlamydiota</taxon>
        <taxon>Chlamydiia</taxon>
        <taxon>Parachlamydiales</taxon>
        <taxon>Parachlamydiaceae</taxon>
        <taxon>Parachlamydia</taxon>
    </lineage>
</organism>
<protein>
    <submittedName>
        <fullName evidence="1">Uncharacterized protein</fullName>
    </submittedName>
</protein>
<sequence length="49" mass="5717">MLLFYYSLQNQESELAQNMIKSHILKVLPSSDLIDEKNDLPLFKAYSQV</sequence>
<accession>A0A0C1EF68</accession>
<dbReference type="PATRIC" id="fig|83552.4.peg.102"/>
<evidence type="ECO:0000313" key="2">
    <source>
        <dbReference type="Proteomes" id="UP000031307"/>
    </source>
</evidence>
<proteinExistence type="predicted"/>
<dbReference type="Proteomes" id="UP000031307">
    <property type="component" value="Unassembled WGS sequence"/>
</dbReference>
<evidence type="ECO:0000313" key="1">
    <source>
        <dbReference type="EMBL" id="KIA78668.1"/>
    </source>
</evidence>
<comment type="caution">
    <text evidence="1">The sequence shown here is derived from an EMBL/GenBank/DDBJ whole genome shotgun (WGS) entry which is preliminary data.</text>
</comment>